<feature type="transmembrane region" description="Helical" evidence="7">
    <location>
        <begin position="134"/>
        <end position="157"/>
    </location>
</feature>
<dbReference type="InterPro" id="IPR039859">
    <property type="entry name" value="PFA4/ZDH16/20/ERF2-like"/>
</dbReference>
<keyword evidence="6 7" id="KW-0012">Acyltransferase</keyword>
<sequence length="275" mass="32240">MILRTKILPKTISDGAVTIFTLFIVPVVYWFELFVVMPTFYSMWSAWYTFHFVMGTFIFVNISSNYAAVVLSDTSIKGRFLPTTRQPNWHFCAVCESLVPPRSWHCSVCNICILKRDHHCMFTSCCIGHHNQRYFLMFVLYVFIACCYATVYNALFMWTRFDFSSFISLFKVVFPLLMLIFDYSYNQIYLFLSLILFIIGIFTGALLCYHINLVFQGTVTYEYNKNVREYDLGCKLNVISVLGERWYLVWTSPFTESKLPSDGIVWFKKDSVKAK</sequence>
<dbReference type="EMBL" id="VVIM01000007">
    <property type="protein sequence ID" value="KAB0796996.1"/>
    <property type="molecule type" value="Genomic_DNA"/>
</dbReference>
<organism evidence="9 10">
    <name type="scientific">Photinus pyralis</name>
    <name type="common">Common eastern firefly</name>
    <name type="synonym">Lampyris pyralis</name>
    <dbReference type="NCBI Taxonomy" id="7054"/>
    <lineage>
        <taxon>Eukaryota</taxon>
        <taxon>Metazoa</taxon>
        <taxon>Ecdysozoa</taxon>
        <taxon>Arthropoda</taxon>
        <taxon>Hexapoda</taxon>
        <taxon>Insecta</taxon>
        <taxon>Pterygota</taxon>
        <taxon>Neoptera</taxon>
        <taxon>Endopterygota</taxon>
        <taxon>Coleoptera</taxon>
        <taxon>Polyphaga</taxon>
        <taxon>Elateriformia</taxon>
        <taxon>Elateroidea</taxon>
        <taxon>Lampyridae</taxon>
        <taxon>Lampyrinae</taxon>
        <taxon>Photinus</taxon>
    </lineage>
</organism>
<evidence type="ECO:0000259" key="8">
    <source>
        <dbReference type="Pfam" id="PF01529"/>
    </source>
</evidence>
<keyword evidence="10" id="KW-1185">Reference proteome</keyword>
<dbReference type="Proteomes" id="UP000327044">
    <property type="component" value="Unassembled WGS sequence"/>
</dbReference>
<comment type="similarity">
    <text evidence="7">Belongs to the DHHC palmitoyltransferase family.</text>
</comment>
<reference evidence="9 10" key="1">
    <citation type="journal article" date="2018" name="Elife">
        <title>Firefly genomes illuminate parallel origins of bioluminescence in beetles.</title>
        <authorList>
            <person name="Fallon T.R."/>
            <person name="Lower S.E."/>
            <person name="Chang C.H."/>
            <person name="Bessho-Uehara M."/>
            <person name="Martin G.J."/>
            <person name="Bewick A.J."/>
            <person name="Behringer M."/>
            <person name="Debat H.J."/>
            <person name="Wong I."/>
            <person name="Day J.C."/>
            <person name="Suvorov A."/>
            <person name="Silva C.J."/>
            <person name="Stanger-Hall K.F."/>
            <person name="Hall D.W."/>
            <person name="Schmitz R.J."/>
            <person name="Nelson D.R."/>
            <person name="Lewis S.M."/>
            <person name="Shigenobu S."/>
            <person name="Bybee S.M."/>
            <person name="Larracuente A.M."/>
            <person name="Oba Y."/>
            <person name="Weng J.K."/>
        </authorList>
    </citation>
    <scope>NUCLEOTIDE SEQUENCE [LARGE SCALE GENOMIC DNA]</scope>
    <source>
        <strain evidence="9">1611_PpyrPB1</strain>
        <tissue evidence="9">Whole body</tissue>
    </source>
</reference>
<keyword evidence="2 7" id="KW-0808">Transferase</keyword>
<dbReference type="Pfam" id="PF01529">
    <property type="entry name" value="DHHC"/>
    <property type="match status" value="1"/>
</dbReference>
<evidence type="ECO:0000256" key="3">
    <source>
        <dbReference type="ARBA" id="ARBA00022692"/>
    </source>
</evidence>
<dbReference type="PROSITE" id="PS50216">
    <property type="entry name" value="DHHC"/>
    <property type="match status" value="1"/>
</dbReference>
<comment type="subcellular location">
    <subcellularLocation>
        <location evidence="1">Membrane</location>
        <topology evidence="1">Multi-pass membrane protein</topology>
    </subcellularLocation>
</comment>
<dbReference type="AlphaFoldDB" id="A0A5N4AI91"/>
<feature type="transmembrane region" description="Helical" evidence="7">
    <location>
        <begin position="163"/>
        <end position="181"/>
    </location>
</feature>
<keyword evidence="3 7" id="KW-0812">Transmembrane</keyword>
<dbReference type="EC" id="2.3.1.225" evidence="7"/>
<accession>A0A5N4AI91</accession>
<keyword evidence="5 7" id="KW-0472">Membrane</keyword>
<comment type="catalytic activity">
    <reaction evidence="7">
        <text>L-cysteinyl-[protein] + hexadecanoyl-CoA = S-hexadecanoyl-L-cysteinyl-[protein] + CoA</text>
        <dbReference type="Rhea" id="RHEA:36683"/>
        <dbReference type="Rhea" id="RHEA-COMP:10131"/>
        <dbReference type="Rhea" id="RHEA-COMP:11032"/>
        <dbReference type="ChEBI" id="CHEBI:29950"/>
        <dbReference type="ChEBI" id="CHEBI:57287"/>
        <dbReference type="ChEBI" id="CHEBI:57379"/>
        <dbReference type="ChEBI" id="CHEBI:74151"/>
        <dbReference type="EC" id="2.3.1.225"/>
    </reaction>
</comment>
<evidence type="ECO:0000256" key="7">
    <source>
        <dbReference type="RuleBase" id="RU079119"/>
    </source>
</evidence>
<proteinExistence type="inferred from homology"/>
<evidence type="ECO:0000256" key="4">
    <source>
        <dbReference type="ARBA" id="ARBA00022989"/>
    </source>
</evidence>
<evidence type="ECO:0000313" key="9">
    <source>
        <dbReference type="EMBL" id="KAB0796996.1"/>
    </source>
</evidence>
<feature type="transmembrane region" description="Helical" evidence="7">
    <location>
        <begin position="12"/>
        <end position="31"/>
    </location>
</feature>
<comment type="domain">
    <text evidence="7">The DHHC domain is required for palmitoyltransferase activity.</text>
</comment>
<dbReference type="InParanoid" id="A0A5N4AI91"/>
<dbReference type="PANTHER" id="PTHR12246">
    <property type="entry name" value="PALMITOYLTRANSFERASE ZDHHC16"/>
    <property type="match status" value="1"/>
</dbReference>
<evidence type="ECO:0000256" key="6">
    <source>
        <dbReference type="ARBA" id="ARBA00023315"/>
    </source>
</evidence>
<feature type="transmembrane region" description="Helical" evidence="7">
    <location>
        <begin position="188"/>
        <end position="207"/>
    </location>
</feature>
<dbReference type="GO" id="GO:0016020">
    <property type="term" value="C:membrane"/>
    <property type="evidence" value="ECO:0007669"/>
    <property type="project" value="UniProtKB-SubCell"/>
</dbReference>
<keyword evidence="4 7" id="KW-1133">Transmembrane helix</keyword>
<protein>
    <recommendedName>
        <fullName evidence="7">Palmitoyltransferase</fullName>
        <ecNumber evidence="7">2.3.1.225</ecNumber>
    </recommendedName>
</protein>
<gene>
    <name evidence="9" type="ORF">PPYR_11057</name>
</gene>
<feature type="domain" description="Palmitoyltransferase DHHC" evidence="8">
    <location>
        <begin position="88"/>
        <end position="226"/>
    </location>
</feature>
<evidence type="ECO:0000256" key="5">
    <source>
        <dbReference type="ARBA" id="ARBA00023136"/>
    </source>
</evidence>
<feature type="transmembrane region" description="Helical" evidence="7">
    <location>
        <begin position="51"/>
        <end position="71"/>
    </location>
</feature>
<dbReference type="GO" id="GO:0019706">
    <property type="term" value="F:protein-cysteine S-palmitoyltransferase activity"/>
    <property type="evidence" value="ECO:0007669"/>
    <property type="project" value="UniProtKB-EC"/>
</dbReference>
<comment type="caution">
    <text evidence="9">The sequence shown here is derived from an EMBL/GenBank/DDBJ whole genome shotgun (WGS) entry which is preliminary data.</text>
</comment>
<dbReference type="InterPro" id="IPR001594">
    <property type="entry name" value="Palmitoyltrfase_DHHC"/>
</dbReference>
<dbReference type="OrthoDB" id="302728at2759"/>
<evidence type="ECO:0000256" key="2">
    <source>
        <dbReference type="ARBA" id="ARBA00022679"/>
    </source>
</evidence>
<evidence type="ECO:0000313" key="10">
    <source>
        <dbReference type="Proteomes" id="UP000327044"/>
    </source>
</evidence>
<dbReference type="FunCoup" id="A0A5N4AI91">
    <property type="interactions" value="805"/>
</dbReference>
<evidence type="ECO:0000256" key="1">
    <source>
        <dbReference type="ARBA" id="ARBA00004141"/>
    </source>
</evidence>
<name>A0A5N4AI91_PHOPY</name>